<dbReference type="PANTHER" id="PTHR46552">
    <property type="entry name" value="NADH-UBIQUINONE OXIDOREDUCTASE CHAIN 2"/>
    <property type="match status" value="1"/>
</dbReference>
<keyword evidence="9" id="KW-1278">Translocase</keyword>
<protein>
    <recommendedName>
        <fullName evidence="4">NADH-ubiquinone oxidoreductase chain 2</fullName>
        <ecNumber evidence="3">7.1.1.2</ecNumber>
    </recommendedName>
    <alternativeName>
        <fullName evidence="16">NADH dehydrogenase subunit 2</fullName>
    </alternativeName>
</protein>
<feature type="signal peptide" evidence="19">
    <location>
        <begin position="1"/>
        <end position="19"/>
    </location>
</feature>
<keyword evidence="6" id="KW-0679">Respiratory chain</keyword>
<evidence type="ECO:0000256" key="19">
    <source>
        <dbReference type="SAM" id="SignalP"/>
    </source>
</evidence>
<evidence type="ECO:0000256" key="8">
    <source>
        <dbReference type="ARBA" id="ARBA00022792"/>
    </source>
</evidence>
<dbReference type="EC" id="7.1.1.2" evidence="3"/>
<feature type="transmembrane region" description="Helical" evidence="18">
    <location>
        <begin position="142"/>
        <end position="160"/>
    </location>
</feature>
<name>E2DHW9_ARCSE</name>
<feature type="transmembrane region" description="Helical" evidence="18">
    <location>
        <begin position="181"/>
        <end position="206"/>
    </location>
</feature>
<keyword evidence="10" id="KW-0249">Electron transport</keyword>
<dbReference type="GO" id="GO:0008137">
    <property type="term" value="F:NADH dehydrogenase (ubiquinone) activity"/>
    <property type="evidence" value="ECO:0007669"/>
    <property type="project" value="UniProtKB-EC"/>
</dbReference>
<evidence type="ECO:0000256" key="13">
    <source>
        <dbReference type="ARBA" id="ARBA00023075"/>
    </source>
</evidence>
<evidence type="ECO:0000256" key="7">
    <source>
        <dbReference type="ARBA" id="ARBA00022692"/>
    </source>
</evidence>
<evidence type="ECO:0000256" key="12">
    <source>
        <dbReference type="ARBA" id="ARBA00023027"/>
    </source>
</evidence>
<evidence type="ECO:0000256" key="6">
    <source>
        <dbReference type="ARBA" id="ARBA00022660"/>
    </source>
</evidence>
<evidence type="ECO:0000256" key="5">
    <source>
        <dbReference type="ARBA" id="ARBA00022448"/>
    </source>
</evidence>
<dbReference type="RefSeq" id="YP_003934517.1">
    <property type="nucleotide sequence ID" value="NC_014590.1"/>
</dbReference>
<keyword evidence="14 21" id="KW-0496">Mitochondrion</keyword>
<geneLocation type="mitochondrion" evidence="21"/>
<reference evidence="21" key="1">
    <citation type="journal article" date="2011" name="BMC Genomics">
        <title>Mitochondrial genomes and Doubly Uniparental Inheritance: new insights from Musculista senhousia sex-linked mitochondrial DNAs (Bivalvia Mytilidae).</title>
        <authorList>
            <person name="Passamonti M."/>
            <person name="Ricci A."/>
            <person name="Milani L."/>
            <person name="Ghiselli F."/>
        </authorList>
    </citation>
    <scope>NUCLEOTIDE SEQUENCE</scope>
</reference>
<dbReference type="EMBL" id="GU001954">
    <property type="protein sequence ID" value="ACY00230.1"/>
    <property type="molecule type" value="Genomic_DNA"/>
</dbReference>
<keyword evidence="11 18" id="KW-1133">Transmembrane helix</keyword>
<evidence type="ECO:0000256" key="3">
    <source>
        <dbReference type="ARBA" id="ARBA00012944"/>
    </source>
</evidence>
<keyword evidence="12" id="KW-0520">NAD</keyword>
<dbReference type="CTD" id="4536"/>
<keyword evidence="5" id="KW-0813">Transport</keyword>
<keyword evidence="7 18" id="KW-0812">Transmembrane</keyword>
<feature type="transmembrane region" description="Helical" evidence="18">
    <location>
        <begin position="29"/>
        <end position="47"/>
    </location>
</feature>
<keyword evidence="15 18" id="KW-0472">Membrane</keyword>
<feature type="chain" id="PRO_5003158867" description="NADH-ubiquinone oxidoreductase chain 2" evidence="19">
    <location>
        <begin position="20"/>
        <end position="314"/>
    </location>
</feature>
<gene>
    <name evidence="21" type="primary">ND2</name>
</gene>
<feature type="transmembrane region" description="Helical" evidence="18">
    <location>
        <begin position="226"/>
        <end position="248"/>
    </location>
</feature>
<dbReference type="InterPro" id="IPR050175">
    <property type="entry name" value="Complex_I_Subunit_2"/>
</dbReference>
<evidence type="ECO:0000259" key="20">
    <source>
        <dbReference type="Pfam" id="PF00361"/>
    </source>
</evidence>
<proteinExistence type="inferred from homology"/>
<dbReference type="InterPro" id="IPR001750">
    <property type="entry name" value="ND/Mrp_TM"/>
</dbReference>
<evidence type="ECO:0000256" key="11">
    <source>
        <dbReference type="ARBA" id="ARBA00022989"/>
    </source>
</evidence>
<comment type="catalytic activity">
    <reaction evidence="17">
        <text>a ubiquinone + NADH + 5 H(+)(in) = a ubiquinol + NAD(+) + 4 H(+)(out)</text>
        <dbReference type="Rhea" id="RHEA:29091"/>
        <dbReference type="Rhea" id="RHEA-COMP:9565"/>
        <dbReference type="Rhea" id="RHEA-COMP:9566"/>
        <dbReference type="ChEBI" id="CHEBI:15378"/>
        <dbReference type="ChEBI" id="CHEBI:16389"/>
        <dbReference type="ChEBI" id="CHEBI:17976"/>
        <dbReference type="ChEBI" id="CHEBI:57540"/>
        <dbReference type="ChEBI" id="CHEBI:57945"/>
        <dbReference type="EC" id="7.1.1.2"/>
    </reaction>
</comment>
<keyword evidence="13" id="KW-0830">Ubiquinone</keyword>
<accession>E2DHW9</accession>
<evidence type="ECO:0000256" key="17">
    <source>
        <dbReference type="ARBA" id="ARBA00049551"/>
    </source>
</evidence>
<evidence type="ECO:0000256" key="2">
    <source>
        <dbReference type="ARBA" id="ARBA00007012"/>
    </source>
</evidence>
<evidence type="ECO:0000256" key="18">
    <source>
        <dbReference type="SAM" id="Phobius"/>
    </source>
</evidence>
<evidence type="ECO:0000256" key="10">
    <source>
        <dbReference type="ARBA" id="ARBA00022982"/>
    </source>
</evidence>
<evidence type="ECO:0000313" key="21">
    <source>
        <dbReference type="EMBL" id="ACY00230.1"/>
    </source>
</evidence>
<keyword evidence="8" id="KW-0999">Mitochondrion inner membrane</keyword>
<evidence type="ECO:0000256" key="1">
    <source>
        <dbReference type="ARBA" id="ARBA00004448"/>
    </source>
</evidence>
<feature type="transmembrane region" description="Helical" evidence="18">
    <location>
        <begin position="88"/>
        <end position="106"/>
    </location>
</feature>
<sequence length="314" mass="34556">MLVVMFSPLMLLCSFLVVSGPLISISSSSWSGVWVGMELNLFSFLVIMNGGGSFDLEPVVKYFVVQSMGSVVFIFGVMYMYFFLKNSFIIIMMLGLLMKIGIFPFHSWVPSVVTKSRWVISGLILTWQKLAGLTFLNLISSSLIFVSILSMVVVGSIGGLNQTSVRGMSSYSSFIHMSWMMAGLLSSFYIFFMYFFVYMISLFLFFLGCSNSGKNSLVSSSSSLLALVGIFMVMGVPPFIGFLAKLLVLLSSPTLICVICLLGSVVSLKFYVCFFYSILLNSSLKGVSSNSIAVSLSLMANFLGMLLFTMPFLM</sequence>
<evidence type="ECO:0000256" key="15">
    <source>
        <dbReference type="ARBA" id="ARBA00023136"/>
    </source>
</evidence>
<feature type="transmembrane region" description="Helical" evidence="18">
    <location>
        <begin position="291"/>
        <end position="313"/>
    </location>
</feature>
<feature type="transmembrane region" description="Helical" evidence="18">
    <location>
        <begin position="255"/>
        <end position="279"/>
    </location>
</feature>
<evidence type="ECO:0000256" key="16">
    <source>
        <dbReference type="ARBA" id="ARBA00031028"/>
    </source>
</evidence>
<dbReference type="GeneID" id="9830204"/>
<keyword evidence="19" id="KW-0732">Signal</keyword>
<feature type="domain" description="NADH:quinone oxidoreductase/Mrp antiporter transmembrane" evidence="20">
    <location>
        <begin position="27"/>
        <end position="252"/>
    </location>
</feature>
<evidence type="ECO:0000256" key="14">
    <source>
        <dbReference type="ARBA" id="ARBA00023128"/>
    </source>
</evidence>
<evidence type="ECO:0000256" key="4">
    <source>
        <dbReference type="ARBA" id="ARBA00021008"/>
    </source>
</evidence>
<evidence type="ECO:0000256" key="9">
    <source>
        <dbReference type="ARBA" id="ARBA00022967"/>
    </source>
</evidence>
<dbReference type="GO" id="GO:0005743">
    <property type="term" value="C:mitochondrial inner membrane"/>
    <property type="evidence" value="ECO:0007669"/>
    <property type="project" value="UniProtKB-SubCell"/>
</dbReference>
<feature type="transmembrane region" description="Helical" evidence="18">
    <location>
        <begin position="59"/>
        <end position="82"/>
    </location>
</feature>
<dbReference type="GO" id="GO:0006120">
    <property type="term" value="P:mitochondrial electron transport, NADH to ubiquinone"/>
    <property type="evidence" value="ECO:0007669"/>
    <property type="project" value="TreeGrafter"/>
</dbReference>
<dbReference type="AlphaFoldDB" id="E2DHW9"/>
<comment type="subcellular location">
    <subcellularLocation>
        <location evidence="1">Mitochondrion inner membrane</location>
        <topology evidence="1">Multi-pass membrane protein</topology>
    </subcellularLocation>
</comment>
<dbReference type="Pfam" id="PF00361">
    <property type="entry name" value="Proton_antipo_M"/>
    <property type="match status" value="1"/>
</dbReference>
<comment type="similarity">
    <text evidence="2">Belongs to the complex I subunit 2 family.</text>
</comment>
<organism evidence="21">
    <name type="scientific">Arcuatula senhousia</name>
    <name type="common">Asian date mussel</name>
    <name type="synonym">Musculista senhousia</name>
    <dbReference type="NCBI Taxonomy" id="1954227"/>
    <lineage>
        <taxon>Eukaryota</taxon>
        <taxon>Metazoa</taxon>
        <taxon>Spiralia</taxon>
        <taxon>Lophotrochozoa</taxon>
        <taxon>Mollusca</taxon>
        <taxon>Bivalvia</taxon>
        <taxon>Autobranchia</taxon>
        <taxon>Pteriomorphia</taxon>
        <taxon>Mytilida</taxon>
        <taxon>Mytiloidea</taxon>
        <taxon>Mytilidae</taxon>
        <taxon>Arcuatulinae</taxon>
        <taxon>Arcuatula</taxon>
    </lineage>
</organism>
<dbReference type="PANTHER" id="PTHR46552:SF1">
    <property type="entry name" value="NADH-UBIQUINONE OXIDOREDUCTASE CHAIN 2"/>
    <property type="match status" value="1"/>
</dbReference>